<keyword evidence="2" id="KW-1185">Reference proteome</keyword>
<organism evidence="1 2">
    <name type="scientific">Erythrobacter dokdonensis DSW-74</name>
    <dbReference type="NCBI Taxonomy" id="1300349"/>
    <lineage>
        <taxon>Bacteria</taxon>
        <taxon>Pseudomonadati</taxon>
        <taxon>Pseudomonadota</taxon>
        <taxon>Alphaproteobacteria</taxon>
        <taxon>Sphingomonadales</taxon>
        <taxon>Erythrobacteraceae</taxon>
        <taxon>Erythrobacter/Porphyrobacter group</taxon>
        <taxon>Erythrobacter</taxon>
    </lineage>
</organism>
<proteinExistence type="predicted"/>
<comment type="caution">
    <text evidence="1">The sequence shown here is derived from an EMBL/GenBank/DDBJ whole genome shotgun (WGS) entry which is preliminary data.</text>
</comment>
<sequence length="211" mass="22593">MSTLLRPAARIAPSPDVLGRIGEDECNLAIWQRPAFADLAPLVAGTPDDLRFDCGLAGLPGLLRSGLVDHGFGGGNSLHEELVTDATLLATLFCKALGLERFELRLEVVRTDSCRKFHADYVSARLITTYVGEGTDWLDGADAARVAAGEEPQRINRMHPFDVGLFKGKLASDHPAIHRSPPIAGTGAARLLMVLNPAQKQFVDSGQSPVS</sequence>
<dbReference type="EMBL" id="LZYB01000008">
    <property type="protein sequence ID" value="OBV10012.1"/>
    <property type="molecule type" value="Genomic_DNA"/>
</dbReference>
<evidence type="ECO:0000313" key="2">
    <source>
        <dbReference type="Proteomes" id="UP000092484"/>
    </source>
</evidence>
<accession>A0A1A7BF35</accession>
<dbReference type="AlphaFoldDB" id="A0A1A7BF35"/>
<dbReference type="Pfam" id="PF08856">
    <property type="entry name" value="DUF1826"/>
    <property type="match status" value="1"/>
</dbReference>
<name>A0A1A7BF35_9SPHN</name>
<evidence type="ECO:0000313" key="1">
    <source>
        <dbReference type="EMBL" id="OBV10012.1"/>
    </source>
</evidence>
<dbReference type="RefSeq" id="WP_068865603.1">
    <property type="nucleotide sequence ID" value="NZ_LZYB01000008.1"/>
</dbReference>
<dbReference type="STRING" id="1300349.I603_2573"/>
<dbReference type="InterPro" id="IPR014955">
    <property type="entry name" value="DUF1826"/>
</dbReference>
<dbReference type="PATRIC" id="fig|1300349.4.peg.2563"/>
<dbReference type="Proteomes" id="UP000092484">
    <property type="component" value="Unassembled WGS sequence"/>
</dbReference>
<protein>
    <submittedName>
        <fullName evidence="1">DUF1826 domain-containing protein</fullName>
    </submittedName>
</protein>
<gene>
    <name evidence="1" type="ORF">I603_2573</name>
</gene>
<reference evidence="1 2" key="1">
    <citation type="submission" date="2016-06" db="EMBL/GenBank/DDBJ databases">
        <title>Genome sequence of Porphyrobacter dokdonensis DSW-74.</title>
        <authorList>
            <person name="Kim J.F."/>
            <person name="Song J.Y."/>
        </authorList>
    </citation>
    <scope>NUCLEOTIDE SEQUENCE [LARGE SCALE GENOMIC DNA]</scope>
    <source>
        <strain evidence="1 2">DSW-74</strain>
    </source>
</reference>